<dbReference type="NCBIfam" id="TIGR00747">
    <property type="entry name" value="fabH"/>
    <property type="match status" value="1"/>
</dbReference>
<feature type="domain" description="Beta-ketoacyl-[acyl-carrier-protein] synthase III N-terminal" evidence="12">
    <location>
        <begin position="105"/>
        <end position="168"/>
    </location>
</feature>
<dbReference type="EC" id="2.3.1.180" evidence="13"/>
<keyword evidence="9" id="KW-0511">Multifunctional enzyme</keyword>
<dbReference type="InterPro" id="IPR004655">
    <property type="entry name" value="FabH"/>
</dbReference>
<organism evidence="13">
    <name type="scientific">Streptantibioticus silvisoli</name>
    <dbReference type="NCBI Taxonomy" id="2705255"/>
    <lineage>
        <taxon>Bacteria</taxon>
        <taxon>Bacillati</taxon>
        <taxon>Actinomycetota</taxon>
        <taxon>Actinomycetes</taxon>
        <taxon>Kitasatosporales</taxon>
        <taxon>Streptomycetaceae</taxon>
        <taxon>Streptantibioticus</taxon>
    </lineage>
</organism>
<protein>
    <submittedName>
        <fullName evidence="13">Beta-ketoacyl-ACP synthase 3</fullName>
        <ecNumber evidence="13">2.3.1.180</ecNumber>
    </submittedName>
</protein>
<comment type="pathway">
    <text evidence="1">Lipid metabolism.</text>
</comment>
<dbReference type="InterPro" id="IPR013751">
    <property type="entry name" value="ACP_syn_III_N"/>
</dbReference>
<dbReference type="GO" id="GO:0033818">
    <property type="term" value="F:beta-ketoacyl-acyl-carrier-protein synthase III activity"/>
    <property type="evidence" value="ECO:0007669"/>
    <property type="project" value="UniProtKB-EC"/>
</dbReference>
<evidence type="ECO:0000256" key="5">
    <source>
        <dbReference type="ARBA" id="ARBA00022679"/>
    </source>
</evidence>
<accession>A0AA90GZV6</accession>
<evidence type="ECO:0000259" key="11">
    <source>
        <dbReference type="Pfam" id="PF08541"/>
    </source>
</evidence>
<dbReference type="InterPro" id="IPR016039">
    <property type="entry name" value="Thiolase-like"/>
</dbReference>
<dbReference type="AlphaFoldDB" id="A0AA90GZV6"/>
<evidence type="ECO:0000313" key="13">
    <source>
        <dbReference type="EMBL" id="MDI5969531.1"/>
    </source>
</evidence>
<evidence type="ECO:0000256" key="3">
    <source>
        <dbReference type="ARBA" id="ARBA00022490"/>
    </source>
</evidence>
<evidence type="ECO:0000256" key="2">
    <source>
        <dbReference type="ARBA" id="ARBA00008642"/>
    </source>
</evidence>
<keyword evidence="8" id="KW-0275">Fatty acid biosynthesis</keyword>
<keyword evidence="10 13" id="KW-0012">Acyltransferase</keyword>
<keyword evidence="7" id="KW-0443">Lipid metabolism</keyword>
<dbReference type="Pfam" id="PF08541">
    <property type="entry name" value="ACP_syn_III_C"/>
    <property type="match status" value="1"/>
</dbReference>
<keyword evidence="5 13" id="KW-0808">Transferase</keyword>
<evidence type="ECO:0000256" key="8">
    <source>
        <dbReference type="ARBA" id="ARBA00023160"/>
    </source>
</evidence>
<evidence type="ECO:0000256" key="7">
    <source>
        <dbReference type="ARBA" id="ARBA00023098"/>
    </source>
</evidence>
<dbReference type="SUPFAM" id="SSF53901">
    <property type="entry name" value="Thiolase-like"/>
    <property type="match status" value="1"/>
</dbReference>
<keyword evidence="4" id="KW-0444">Lipid biosynthesis</keyword>
<name>A0AA90GZV6_9ACTN</name>
<dbReference type="PANTHER" id="PTHR43091:SF1">
    <property type="entry name" value="BETA-KETOACYL-[ACYL-CARRIER-PROTEIN] SYNTHASE III, CHLOROPLASTIC"/>
    <property type="match status" value="1"/>
</dbReference>
<comment type="caution">
    <text evidence="13">The sequence shown here is derived from an EMBL/GenBank/DDBJ whole genome shotgun (WGS) entry which is preliminary data.</text>
</comment>
<dbReference type="GO" id="GO:0004315">
    <property type="term" value="F:3-oxoacyl-[acyl-carrier-protein] synthase activity"/>
    <property type="evidence" value="ECO:0007669"/>
    <property type="project" value="InterPro"/>
</dbReference>
<evidence type="ECO:0000256" key="1">
    <source>
        <dbReference type="ARBA" id="ARBA00005189"/>
    </source>
</evidence>
<proteinExistence type="inferred from homology"/>
<dbReference type="InterPro" id="IPR013747">
    <property type="entry name" value="ACP_syn_III_C"/>
</dbReference>
<gene>
    <name evidence="13" type="ORF">POF50_009305</name>
</gene>
<dbReference type="Gene3D" id="3.40.47.10">
    <property type="match status" value="1"/>
</dbReference>
<feature type="domain" description="Beta-ketoacyl-[acyl-carrier-protein] synthase III C-terminal" evidence="11">
    <location>
        <begin position="220"/>
        <end position="309"/>
    </location>
</feature>
<dbReference type="GO" id="GO:0006633">
    <property type="term" value="P:fatty acid biosynthetic process"/>
    <property type="evidence" value="ECO:0007669"/>
    <property type="project" value="UniProtKB-KW"/>
</dbReference>
<evidence type="ECO:0000256" key="10">
    <source>
        <dbReference type="ARBA" id="ARBA00023315"/>
    </source>
</evidence>
<keyword evidence="3" id="KW-0963">Cytoplasm</keyword>
<evidence type="ECO:0000256" key="6">
    <source>
        <dbReference type="ARBA" id="ARBA00022832"/>
    </source>
</evidence>
<sequence length="326" mass="34080">MSAAIVGVGAALPERVVPNAHFDRIGASSEWIVKRTGIEERRFMEPDGRLADLVVAAAEQALRSSGVAGQRIRHVVVATITPDRVTPGVSVEVAARLGMPQAAAFDLHAACAGFVYGLDHAAALIETGRAEAVLVCGADALTRITDHEDRGTAVLLADGAGAVVVADVPGTPRPVFSLGSDGRQIPLLHADRDERKLRMDGREIFTHAVEKMAAATREVLARTELTCEDLDLFVAHQANARIVRAVGKELGVPPERLYLNVQRVANTSAASIPLALTHAREEGRLGDSGLLGVAAFGAGITWGAGVIGWRPALAPAPAPEPGGVAR</sequence>
<dbReference type="NCBIfam" id="NF006829">
    <property type="entry name" value="PRK09352.1"/>
    <property type="match status" value="1"/>
</dbReference>
<comment type="similarity">
    <text evidence="2">Belongs to the thiolase-like superfamily. FabH family.</text>
</comment>
<dbReference type="EMBL" id="JABXJJ020000010">
    <property type="protein sequence ID" value="MDI5969531.1"/>
    <property type="molecule type" value="Genomic_DNA"/>
</dbReference>
<evidence type="ECO:0000256" key="9">
    <source>
        <dbReference type="ARBA" id="ARBA00023268"/>
    </source>
</evidence>
<evidence type="ECO:0000256" key="4">
    <source>
        <dbReference type="ARBA" id="ARBA00022516"/>
    </source>
</evidence>
<dbReference type="RefSeq" id="WP_271316791.1">
    <property type="nucleotide sequence ID" value="NZ_JABXJJ020000010.1"/>
</dbReference>
<reference evidence="13" key="1">
    <citation type="submission" date="2023-05" db="EMBL/GenBank/DDBJ databases">
        <title>Streptantibioticus silvisoli sp. nov., acidotolerant actinomycetes 1 from pine litter.</title>
        <authorList>
            <person name="Swiecimska M."/>
            <person name="Golinska P."/>
            <person name="Sangal V."/>
            <person name="Wachnowicz B."/>
            <person name="Goodfellow M."/>
        </authorList>
    </citation>
    <scope>NUCLEOTIDE SEQUENCE</scope>
    <source>
        <strain evidence="13">SL13</strain>
    </source>
</reference>
<dbReference type="PANTHER" id="PTHR43091">
    <property type="entry name" value="3-OXOACYL-[ACYL-CARRIER-PROTEIN] SYNTHASE"/>
    <property type="match status" value="1"/>
</dbReference>
<dbReference type="CDD" id="cd00830">
    <property type="entry name" value="KAS_III"/>
    <property type="match status" value="1"/>
</dbReference>
<dbReference type="Pfam" id="PF08545">
    <property type="entry name" value="ACP_syn_III"/>
    <property type="match status" value="1"/>
</dbReference>
<evidence type="ECO:0000259" key="12">
    <source>
        <dbReference type="Pfam" id="PF08545"/>
    </source>
</evidence>
<keyword evidence="6" id="KW-0276">Fatty acid metabolism</keyword>